<evidence type="ECO:0000256" key="2">
    <source>
        <dbReference type="SAM" id="MobiDB-lite"/>
    </source>
</evidence>
<dbReference type="Gene3D" id="2.40.420.20">
    <property type="match status" value="1"/>
</dbReference>
<dbReference type="PANTHER" id="PTHR30097">
    <property type="entry name" value="CATION EFFLUX SYSTEM PROTEIN CUSB"/>
    <property type="match status" value="1"/>
</dbReference>
<feature type="compositionally biased region" description="Polar residues" evidence="2">
    <location>
        <begin position="20"/>
        <end position="30"/>
    </location>
</feature>
<feature type="compositionally biased region" description="Basic and acidic residues" evidence="2">
    <location>
        <begin position="36"/>
        <end position="46"/>
    </location>
</feature>
<feature type="domain" description="CusB-like three alpha-helical bundle" evidence="3">
    <location>
        <begin position="145"/>
        <end position="186"/>
    </location>
</feature>
<dbReference type="PANTHER" id="PTHR30097:SF15">
    <property type="entry name" value="CATION EFFLUX SYSTEM PROTEIN CUSB"/>
    <property type="match status" value="1"/>
</dbReference>
<feature type="domain" description="CusB-like barrel-sandwich hybrid" evidence="4">
    <location>
        <begin position="106"/>
        <end position="200"/>
    </location>
</feature>
<evidence type="ECO:0000259" key="4">
    <source>
        <dbReference type="Pfam" id="PF25919"/>
    </source>
</evidence>
<dbReference type="InterPro" id="IPR058649">
    <property type="entry name" value="CzcB_C"/>
</dbReference>
<proteinExistence type="predicted"/>
<comment type="caution">
    <text evidence="6">The sequence shown here is derived from an EMBL/GenBank/DDBJ whole genome shotgun (WGS) entry which is preliminary data.</text>
</comment>
<protein>
    <recommendedName>
        <fullName evidence="8">Membrane fusion protein, Cu(I)/Ag(I) efflux system</fullName>
    </recommendedName>
</protein>
<dbReference type="Pfam" id="PF25975">
    <property type="entry name" value="CzcB_C"/>
    <property type="match status" value="1"/>
</dbReference>
<accession>A0ABP8LH47</accession>
<keyword evidence="1" id="KW-0813">Transport</keyword>
<dbReference type="Gene3D" id="6.10.140.730">
    <property type="match status" value="1"/>
</dbReference>
<evidence type="ECO:0000313" key="7">
    <source>
        <dbReference type="Proteomes" id="UP001500552"/>
    </source>
</evidence>
<evidence type="ECO:0000313" key="6">
    <source>
        <dbReference type="EMBL" id="GAA4429628.1"/>
    </source>
</evidence>
<organism evidence="6 7">
    <name type="scientific">Pontibacter saemangeumensis</name>
    <dbReference type="NCBI Taxonomy" id="1084525"/>
    <lineage>
        <taxon>Bacteria</taxon>
        <taxon>Pseudomonadati</taxon>
        <taxon>Bacteroidota</taxon>
        <taxon>Cytophagia</taxon>
        <taxon>Cytophagales</taxon>
        <taxon>Hymenobacteraceae</taxon>
        <taxon>Pontibacter</taxon>
    </lineage>
</organism>
<evidence type="ECO:0000256" key="1">
    <source>
        <dbReference type="ARBA" id="ARBA00022448"/>
    </source>
</evidence>
<dbReference type="InterPro" id="IPR051909">
    <property type="entry name" value="MFP_Cation_Efflux"/>
</dbReference>
<keyword evidence="7" id="KW-1185">Reference proteome</keyword>
<dbReference type="Pfam" id="PF25869">
    <property type="entry name" value="3HB_CusB"/>
    <property type="match status" value="1"/>
</dbReference>
<evidence type="ECO:0000259" key="5">
    <source>
        <dbReference type="Pfam" id="PF25975"/>
    </source>
</evidence>
<sequence>MAFLLLAAVACRSGAGDEAQQGNPGDTSHNGAGMEMPREADHEGHRQMPGKQQPSDSTDEAFWSTLPANQTVISRQAVVQAGDSSMQYSFSGNGYVDFDQRRSRKIAVRVGGRIEKLYTKYNYQYVRKGEKLMELYSPELNTFVEEFLFVSRQSKDPVLLDKARQKLRLLGLTEAQINQFTRSGRAPFTISVYSPYEGYVLFSPSGSGGGMGTGAGTESGSMGGMAAAGRSTSISGSVLPDNSIREGMYVSKDQTVFWVNDFLEAWGVVAFTSEAGAVLEPGRETVVTSELFPERPLRAVIGMVEPVYSSGQKFTQVRLYLPNPNRQLKQNSLLTAKAYAQRTSPVVPASSVYYVGRTAIVWVRTGVTESGSSIFQARAVRVGHRDKEMVEITKGLKANDWIARDAAYLVDSETIIQYLSQVK</sequence>
<feature type="domain" description="CzcB-like C-terminal circularly permuted SH3-like" evidence="5">
    <location>
        <begin position="347"/>
        <end position="409"/>
    </location>
</feature>
<dbReference type="InterPro" id="IPR058791">
    <property type="entry name" value="3HB_CusB"/>
</dbReference>
<dbReference type="EMBL" id="BAABHC010000005">
    <property type="protein sequence ID" value="GAA4429628.1"/>
    <property type="molecule type" value="Genomic_DNA"/>
</dbReference>
<feature type="region of interest" description="Disordered" evidence="2">
    <location>
        <begin position="14"/>
        <end position="60"/>
    </location>
</feature>
<dbReference type="Proteomes" id="UP001500552">
    <property type="component" value="Unassembled WGS sequence"/>
</dbReference>
<name>A0ABP8LH47_9BACT</name>
<dbReference type="Pfam" id="PF25919">
    <property type="entry name" value="BSH_CusB"/>
    <property type="match status" value="1"/>
</dbReference>
<evidence type="ECO:0000259" key="3">
    <source>
        <dbReference type="Pfam" id="PF25869"/>
    </source>
</evidence>
<dbReference type="InterPro" id="IPR058790">
    <property type="entry name" value="BSH_CusB"/>
</dbReference>
<reference evidence="7" key="1">
    <citation type="journal article" date="2019" name="Int. J. Syst. Evol. Microbiol.">
        <title>The Global Catalogue of Microorganisms (GCM) 10K type strain sequencing project: providing services to taxonomists for standard genome sequencing and annotation.</title>
        <authorList>
            <consortium name="The Broad Institute Genomics Platform"/>
            <consortium name="The Broad Institute Genome Sequencing Center for Infectious Disease"/>
            <person name="Wu L."/>
            <person name="Ma J."/>
        </authorList>
    </citation>
    <scope>NUCLEOTIDE SEQUENCE [LARGE SCALE GENOMIC DNA]</scope>
    <source>
        <strain evidence="7">JCM 17926</strain>
    </source>
</reference>
<evidence type="ECO:0008006" key="8">
    <source>
        <dbReference type="Google" id="ProtNLM"/>
    </source>
</evidence>
<gene>
    <name evidence="6" type="ORF">GCM10023188_15230</name>
</gene>